<dbReference type="EMBL" id="JARIHO010000115">
    <property type="protein sequence ID" value="KAJ7302512.1"/>
    <property type="molecule type" value="Genomic_DNA"/>
</dbReference>
<feature type="region of interest" description="Disordered" evidence="1">
    <location>
        <begin position="213"/>
        <end position="240"/>
    </location>
</feature>
<keyword evidence="3" id="KW-1185">Reference proteome</keyword>
<name>A0AAD7E835_9AGAR</name>
<feature type="region of interest" description="Disordered" evidence="1">
    <location>
        <begin position="145"/>
        <end position="178"/>
    </location>
</feature>
<proteinExistence type="predicted"/>
<protein>
    <submittedName>
        <fullName evidence="2">Uncharacterized protein</fullName>
    </submittedName>
</protein>
<dbReference type="PROSITE" id="PS00141">
    <property type="entry name" value="ASP_PROTEASE"/>
    <property type="match status" value="1"/>
</dbReference>
<gene>
    <name evidence="2" type="ORF">DFH08DRAFT_977784</name>
</gene>
<dbReference type="GO" id="GO:0004190">
    <property type="term" value="F:aspartic-type endopeptidase activity"/>
    <property type="evidence" value="ECO:0007669"/>
    <property type="project" value="InterPro"/>
</dbReference>
<feature type="compositionally biased region" description="Low complexity" evidence="1">
    <location>
        <begin position="145"/>
        <end position="155"/>
    </location>
</feature>
<evidence type="ECO:0000256" key="1">
    <source>
        <dbReference type="SAM" id="MobiDB-lite"/>
    </source>
</evidence>
<accession>A0AAD7E835</accession>
<evidence type="ECO:0000313" key="3">
    <source>
        <dbReference type="Proteomes" id="UP001218218"/>
    </source>
</evidence>
<dbReference type="InterPro" id="IPR001969">
    <property type="entry name" value="Aspartic_peptidase_AS"/>
</dbReference>
<comment type="caution">
    <text evidence="2">The sequence shown here is derived from an EMBL/GenBank/DDBJ whole genome shotgun (WGS) entry which is preliminary data.</text>
</comment>
<dbReference type="AlphaFoldDB" id="A0AAD7E835"/>
<reference evidence="2" key="1">
    <citation type="submission" date="2023-03" db="EMBL/GenBank/DDBJ databases">
        <title>Massive genome expansion in bonnet fungi (Mycena s.s.) driven by repeated elements and novel gene families across ecological guilds.</title>
        <authorList>
            <consortium name="Lawrence Berkeley National Laboratory"/>
            <person name="Harder C.B."/>
            <person name="Miyauchi S."/>
            <person name="Viragh M."/>
            <person name="Kuo A."/>
            <person name="Thoen E."/>
            <person name="Andreopoulos B."/>
            <person name="Lu D."/>
            <person name="Skrede I."/>
            <person name="Drula E."/>
            <person name="Henrissat B."/>
            <person name="Morin E."/>
            <person name="Kohler A."/>
            <person name="Barry K."/>
            <person name="LaButti K."/>
            <person name="Morin E."/>
            <person name="Salamov A."/>
            <person name="Lipzen A."/>
            <person name="Mereny Z."/>
            <person name="Hegedus B."/>
            <person name="Baldrian P."/>
            <person name="Stursova M."/>
            <person name="Weitz H."/>
            <person name="Taylor A."/>
            <person name="Grigoriev I.V."/>
            <person name="Nagy L.G."/>
            <person name="Martin F."/>
            <person name="Kauserud H."/>
        </authorList>
    </citation>
    <scope>NUCLEOTIDE SEQUENCE</scope>
    <source>
        <strain evidence="2">CBHHK002</strain>
    </source>
</reference>
<organism evidence="2 3">
    <name type="scientific">Mycena albidolilacea</name>
    <dbReference type="NCBI Taxonomy" id="1033008"/>
    <lineage>
        <taxon>Eukaryota</taxon>
        <taxon>Fungi</taxon>
        <taxon>Dikarya</taxon>
        <taxon>Basidiomycota</taxon>
        <taxon>Agaricomycotina</taxon>
        <taxon>Agaricomycetes</taxon>
        <taxon>Agaricomycetidae</taxon>
        <taxon>Agaricales</taxon>
        <taxon>Marasmiineae</taxon>
        <taxon>Mycenaceae</taxon>
        <taxon>Mycena</taxon>
    </lineage>
</organism>
<dbReference type="GO" id="GO:0006508">
    <property type="term" value="P:proteolysis"/>
    <property type="evidence" value="ECO:0007669"/>
    <property type="project" value="InterPro"/>
</dbReference>
<sequence length="431" mass="46796">MSPSSDTDDLFPAPPGLEAAWLKLVRRSKQFQESKNEGAGSREDHLDAIAAAWAPFLKSELLDLGVLSKQYTLLMTGDHNKARQWSSQLGSETATKDVPLPQEVENFLDCGSSFLDKRREYIKKTAAEAAKKECETKRELALATKKAALTPKETTSSSKRARSESVGPSDVESEDQIDTDIEMDPDEDFLGTPAWCTSCSKLPKHTVQLCPDRFSENGQGRGKSHRAPSHTDAESVADAPVKKKATRVRFQKKAVPAGPAVIVDSGSPVIAFSVTAGPAVAEQNEATPSSNTVPVTTLSFDDIGKMINSGDHVIKSIGTLAQTNEGLQRIECSLRIHLSQIAARVSVESRKYDAVYAEYDRVRELLLQRNLSTREFPSVPATGTSATTPHPDPWPFQLVPARSIADVVVEADSSLVAVGITRNTEVDPEEV</sequence>
<dbReference type="Proteomes" id="UP001218218">
    <property type="component" value="Unassembled WGS sequence"/>
</dbReference>
<evidence type="ECO:0000313" key="2">
    <source>
        <dbReference type="EMBL" id="KAJ7302512.1"/>
    </source>
</evidence>